<dbReference type="AlphaFoldDB" id="A0A1Z4LWR7"/>
<accession>A0A1Z4LWR7</accession>
<dbReference type="InterPro" id="IPR035069">
    <property type="entry name" value="TTHA1013/TTHA0281-like"/>
</dbReference>
<dbReference type="OrthoDB" id="428699at2"/>
<dbReference type="Gene3D" id="3.30.160.250">
    <property type="match status" value="1"/>
</dbReference>
<protein>
    <recommendedName>
        <fullName evidence="3">HicB-like antitoxin of toxin-antitoxin system domain-containing protein</fullName>
    </recommendedName>
</protein>
<evidence type="ECO:0000313" key="2">
    <source>
        <dbReference type="Proteomes" id="UP000218418"/>
    </source>
</evidence>
<proteinExistence type="predicted"/>
<organism evidence="1 2">
    <name type="scientific">Calothrix parasitica NIES-267</name>
    <dbReference type="NCBI Taxonomy" id="1973488"/>
    <lineage>
        <taxon>Bacteria</taxon>
        <taxon>Bacillati</taxon>
        <taxon>Cyanobacteriota</taxon>
        <taxon>Cyanophyceae</taxon>
        <taxon>Nostocales</taxon>
        <taxon>Calotrichaceae</taxon>
        <taxon>Calothrix</taxon>
    </lineage>
</organism>
<dbReference type="SUPFAM" id="SSF143100">
    <property type="entry name" value="TTHA1013/TTHA0281-like"/>
    <property type="match status" value="1"/>
</dbReference>
<dbReference type="EMBL" id="AP018227">
    <property type="protein sequence ID" value="BAY85672.1"/>
    <property type="molecule type" value="Genomic_DNA"/>
</dbReference>
<evidence type="ECO:0000313" key="1">
    <source>
        <dbReference type="EMBL" id="BAY85672.1"/>
    </source>
</evidence>
<evidence type="ECO:0008006" key="3">
    <source>
        <dbReference type="Google" id="ProtNLM"/>
    </source>
</evidence>
<dbReference type="Proteomes" id="UP000218418">
    <property type="component" value="Chromosome"/>
</dbReference>
<sequence length="104" mass="11900">MTTISTNPKTSPKLNYDVLIEQTDSNFVVTALNLPNCQATGSTKEEALKNLSQLLTQRLANTEIVSLEIEPPKKEHPWMKLAGKYKDDPQFDEMMEYIEQERLN</sequence>
<gene>
    <name evidence="1" type="ORF">NIES267_51730</name>
</gene>
<reference evidence="1 2" key="1">
    <citation type="submission" date="2017-06" db="EMBL/GenBank/DDBJ databases">
        <title>Genome sequencing of cyanobaciteial culture collection at National Institute for Environmental Studies (NIES).</title>
        <authorList>
            <person name="Hirose Y."/>
            <person name="Shimura Y."/>
            <person name="Fujisawa T."/>
            <person name="Nakamura Y."/>
            <person name="Kawachi M."/>
        </authorList>
    </citation>
    <scope>NUCLEOTIDE SEQUENCE [LARGE SCALE GENOMIC DNA]</scope>
    <source>
        <strain evidence="1 2">NIES-267</strain>
    </source>
</reference>
<keyword evidence="2" id="KW-1185">Reference proteome</keyword>
<name>A0A1Z4LWR7_9CYAN</name>